<name>A0A9X3IRG7_9GAMM</name>
<dbReference type="PROSITE" id="PS50192">
    <property type="entry name" value="T_SNARE"/>
    <property type="match status" value="1"/>
</dbReference>
<feature type="domain" description="Methyl-accepting transducer" evidence="11">
    <location>
        <begin position="270"/>
        <end position="506"/>
    </location>
</feature>
<feature type="domain" description="T-SNARE coiled-coil homology" evidence="12">
    <location>
        <begin position="457"/>
        <end position="519"/>
    </location>
</feature>
<dbReference type="PROSITE" id="PS50885">
    <property type="entry name" value="HAMP"/>
    <property type="match status" value="1"/>
</dbReference>
<dbReference type="PANTHER" id="PTHR32089:SF119">
    <property type="entry name" value="METHYL-ACCEPTING CHEMOTAXIS PROTEIN CTPL"/>
    <property type="match status" value="1"/>
</dbReference>
<dbReference type="FunFam" id="1.10.287.950:FF:000001">
    <property type="entry name" value="Methyl-accepting chemotaxis sensory transducer"/>
    <property type="match status" value="1"/>
</dbReference>
<keyword evidence="3 10" id="KW-0812">Transmembrane</keyword>
<evidence type="ECO:0000256" key="1">
    <source>
        <dbReference type="ARBA" id="ARBA00004429"/>
    </source>
</evidence>
<dbReference type="GO" id="GO:0004888">
    <property type="term" value="F:transmembrane signaling receptor activity"/>
    <property type="evidence" value="ECO:0007669"/>
    <property type="project" value="InterPro"/>
</dbReference>
<feature type="domain" description="HAMP" evidence="13">
    <location>
        <begin position="211"/>
        <end position="265"/>
    </location>
</feature>
<dbReference type="Pfam" id="PF00015">
    <property type="entry name" value="MCPsignal"/>
    <property type="match status" value="1"/>
</dbReference>
<evidence type="ECO:0000256" key="3">
    <source>
        <dbReference type="ARBA" id="ARBA00022692"/>
    </source>
</evidence>
<accession>A0A9X3IRG7</accession>
<dbReference type="RefSeq" id="WP_283172438.1">
    <property type="nucleotide sequence ID" value="NZ_JAPNOA010000016.1"/>
</dbReference>
<evidence type="ECO:0000256" key="10">
    <source>
        <dbReference type="SAM" id="Phobius"/>
    </source>
</evidence>
<dbReference type="GO" id="GO:0006935">
    <property type="term" value="P:chemotaxis"/>
    <property type="evidence" value="ECO:0007669"/>
    <property type="project" value="InterPro"/>
</dbReference>
<dbReference type="SMART" id="SM00283">
    <property type="entry name" value="MA"/>
    <property type="match status" value="1"/>
</dbReference>
<evidence type="ECO:0000313" key="15">
    <source>
        <dbReference type="Proteomes" id="UP001150830"/>
    </source>
</evidence>
<dbReference type="AlphaFoldDB" id="A0A9X3IRG7"/>
<protein>
    <submittedName>
        <fullName evidence="14">Methyl-accepting chemotaxis protein</fullName>
    </submittedName>
</protein>
<dbReference type="Pfam" id="PF00672">
    <property type="entry name" value="HAMP"/>
    <property type="match status" value="1"/>
</dbReference>
<dbReference type="EMBL" id="JAPNOA010000016">
    <property type="protein sequence ID" value="MCY0964220.1"/>
    <property type="molecule type" value="Genomic_DNA"/>
</dbReference>
<evidence type="ECO:0000313" key="14">
    <source>
        <dbReference type="EMBL" id="MCY0964220.1"/>
    </source>
</evidence>
<dbReference type="InterPro" id="IPR000727">
    <property type="entry name" value="T_SNARE_dom"/>
</dbReference>
<dbReference type="GO" id="GO:0007165">
    <property type="term" value="P:signal transduction"/>
    <property type="evidence" value="ECO:0007669"/>
    <property type="project" value="UniProtKB-KW"/>
</dbReference>
<dbReference type="PANTHER" id="PTHR32089">
    <property type="entry name" value="METHYL-ACCEPTING CHEMOTAXIS PROTEIN MCPB"/>
    <property type="match status" value="1"/>
</dbReference>
<keyword evidence="5 10" id="KW-0472">Membrane</keyword>
<dbReference type="Pfam" id="PF12729">
    <property type="entry name" value="4HB_MCP_1"/>
    <property type="match status" value="1"/>
</dbReference>
<keyword evidence="9" id="KW-0175">Coiled coil</keyword>
<evidence type="ECO:0000256" key="8">
    <source>
        <dbReference type="PROSITE-ProRule" id="PRU00284"/>
    </source>
</evidence>
<dbReference type="Gene3D" id="1.10.287.950">
    <property type="entry name" value="Methyl-accepting chemotaxis protein"/>
    <property type="match status" value="1"/>
</dbReference>
<evidence type="ECO:0000256" key="4">
    <source>
        <dbReference type="ARBA" id="ARBA00022989"/>
    </source>
</evidence>
<dbReference type="InterPro" id="IPR024478">
    <property type="entry name" value="HlyB_4HB_MCP"/>
</dbReference>
<dbReference type="InterPro" id="IPR004090">
    <property type="entry name" value="Chemotax_Me-accpt_rcpt"/>
</dbReference>
<organism evidence="14 15">
    <name type="scientific">Parathalassolituus penaei</name>
    <dbReference type="NCBI Taxonomy" id="2997323"/>
    <lineage>
        <taxon>Bacteria</taxon>
        <taxon>Pseudomonadati</taxon>
        <taxon>Pseudomonadota</taxon>
        <taxon>Gammaproteobacteria</taxon>
        <taxon>Oceanospirillales</taxon>
        <taxon>Oceanospirillaceae</taxon>
        <taxon>Parathalassolituus</taxon>
    </lineage>
</organism>
<dbReference type="PROSITE" id="PS50111">
    <property type="entry name" value="CHEMOTAXIS_TRANSDUC_2"/>
    <property type="match status" value="1"/>
</dbReference>
<evidence type="ECO:0000256" key="9">
    <source>
        <dbReference type="SAM" id="Coils"/>
    </source>
</evidence>
<evidence type="ECO:0000259" key="13">
    <source>
        <dbReference type="PROSITE" id="PS50885"/>
    </source>
</evidence>
<reference evidence="14" key="1">
    <citation type="submission" date="2022-11" db="EMBL/GenBank/DDBJ databases">
        <title>Parathalassolutuus dongxingensis gen. nov., sp. nov., a novel member of family Oceanospirillaceae isolated from a coastal shrimp pond in Guangxi, China.</title>
        <authorList>
            <person name="Chen H."/>
        </authorList>
    </citation>
    <scope>NUCLEOTIDE SEQUENCE</scope>
    <source>
        <strain evidence="14">G-43</strain>
    </source>
</reference>
<proteinExistence type="inferred from homology"/>
<dbReference type="PRINTS" id="PR00260">
    <property type="entry name" value="CHEMTRNSDUCR"/>
</dbReference>
<feature type="coiled-coil region" evidence="9">
    <location>
        <begin position="334"/>
        <end position="368"/>
    </location>
</feature>
<feature type="transmembrane region" description="Helical" evidence="10">
    <location>
        <begin position="191"/>
        <end position="215"/>
    </location>
</feature>
<dbReference type="CDD" id="cd06225">
    <property type="entry name" value="HAMP"/>
    <property type="match status" value="1"/>
</dbReference>
<evidence type="ECO:0000256" key="7">
    <source>
        <dbReference type="ARBA" id="ARBA00029447"/>
    </source>
</evidence>
<dbReference type="CDD" id="cd11386">
    <property type="entry name" value="MCP_signal"/>
    <property type="match status" value="1"/>
</dbReference>
<dbReference type="SUPFAM" id="SSF58104">
    <property type="entry name" value="Methyl-accepting chemotaxis protein (MCP) signaling domain"/>
    <property type="match status" value="1"/>
</dbReference>
<dbReference type="InterPro" id="IPR004089">
    <property type="entry name" value="MCPsignal_dom"/>
</dbReference>
<evidence type="ECO:0000256" key="6">
    <source>
        <dbReference type="ARBA" id="ARBA00023224"/>
    </source>
</evidence>
<dbReference type="Proteomes" id="UP001150830">
    <property type="component" value="Unassembled WGS sequence"/>
</dbReference>
<evidence type="ECO:0000256" key="2">
    <source>
        <dbReference type="ARBA" id="ARBA00022519"/>
    </source>
</evidence>
<evidence type="ECO:0000259" key="12">
    <source>
        <dbReference type="PROSITE" id="PS50192"/>
    </source>
</evidence>
<comment type="caution">
    <text evidence="14">The sequence shown here is derived from an EMBL/GenBank/DDBJ whole genome shotgun (WGS) entry which is preliminary data.</text>
</comment>
<keyword evidence="6 8" id="KW-0807">Transducer</keyword>
<keyword evidence="15" id="KW-1185">Reference proteome</keyword>
<gene>
    <name evidence="14" type="ORF">OUO13_03405</name>
</gene>
<dbReference type="InterPro" id="IPR003660">
    <property type="entry name" value="HAMP_dom"/>
</dbReference>
<sequence>MNWSNLGLTQKILLPIIGSGLLIVLLSWQQVGTMNTMASSYGHINEVYIPAIDLVLNADRDLYQAKLAERSLSMGDRSAGQVKDHEENIQQVRDRITKVSQLAISPAARKQATDYLASFEVWQKESMQLVNGVMSGSISADEARTLTFGSLDKQFKAMRELLNVLGENISAEATQQHQQNEVDRQATTRNIVIMVVLALVVIGLFAFLFPVAIVAPVTKLAKELRQLSNGNGDLSTRLEVRGHDEVGQLANSFNQFLDNLQQMIRSIRQVADGVTSHSQQLQRSAEQSQQISSDYSHTMEMVSTANEQMGSAIQEVSSNSQQVATEAQHSDQTARQVAREFAQAMQELQALASRVNESSSVIRALEAETTNIASVLDVIKGIAEQTNLLALNAAIEAARAGEQGRGFAVVADEVRSLASKTQQSTGNINEMIARLRSGVDRAVGSMEESRNKAEQTVGYAQRSQASIQQISDSLVTISDRILQVAAAIEEQTSVISHINQNLGTARNLSEQGKDSASHTRHSVNELQAQANRLSSAIGGFRV</sequence>
<keyword evidence="2" id="KW-1003">Cell membrane</keyword>
<feature type="transmembrane region" description="Helical" evidence="10">
    <location>
        <begin position="12"/>
        <end position="28"/>
    </location>
</feature>
<comment type="subcellular location">
    <subcellularLocation>
        <location evidence="1">Cell inner membrane</location>
        <topology evidence="1">Multi-pass membrane protein</topology>
    </subcellularLocation>
</comment>
<comment type="similarity">
    <text evidence="7">Belongs to the methyl-accepting chemotaxis (MCP) protein family.</text>
</comment>
<keyword evidence="2" id="KW-0997">Cell inner membrane</keyword>
<evidence type="ECO:0000259" key="11">
    <source>
        <dbReference type="PROSITE" id="PS50111"/>
    </source>
</evidence>
<keyword evidence="4 10" id="KW-1133">Transmembrane helix</keyword>
<dbReference type="SMART" id="SM00304">
    <property type="entry name" value="HAMP"/>
    <property type="match status" value="1"/>
</dbReference>
<dbReference type="GO" id="GO:0005886">
    <property type="term" value="C:plasma membrane"/>
    <property type="evidence" value="ECO:0007669"/>
    <property type="project" value="UniProtKB-SubCell"/>
</dbReference>
<evidence type="ECO:0000256" key="5">
    <source>
        <dbReference type="ARBA" id="ARBA00023136"/>
    </source>
</evidence>